<evidence type="ECO:0000256" key="1">
    <source>
        <dbReference type="SAM" id="MobiDB-lite"/>
    </source>
</evidence>
<accession>A0ABN2APC8</accession>
<feature type="compositionally biased region" description="Basic and acidic residues" evidence="1">
    <location>
        <begin position="52"/>
        <end position="68"/>
    </location>
</feature>
<dbReference type="EMBL" id="BAAANC010000001">
    <property type="protein sequence ID" value="GAA1522897.1"/>
    <property type="molecule type" value="Genomic_DNA"/>
</dbReference>
<comment type="caution">
    <text evidence="2">The sequence shown here is derived from an EMBL/GenBank/DDBJ whole genome shotgun (WGS) entry which is preliminary data.</text>
</comment>
<feature type="compositionally biased region" description="Low complexity" evidence="1">
    <location>
        <begin position="1"/>
        <end position="18"/>
    </location>
</feature>
<name>A0ABN2APC8_9ACTN</name>
<reference evidence="2 3" key="1">
    <citation type="journal article" date="2019" name="Int. J. Syst. Evol. Microbiol.">
        <title>The Global Catalogue of Microorganisms (GCM) 10K type strain sequencing project: providing services to taxonomists for standard genome sequencing and annotation.</title>
        <authorList>
            <consortium name="The Broad Institute Genomics Platform"/>
            <consortium name="The Broad Institute Genome Sequencing Center for Infectious Disease"/>
            <person name="Wu L."/>
            <person name="Ma J."/>
        </authorList>
    </citation>
    <scope>NUCLEOTIDE SEQUENCE [LARGE SCALE GENOMIC DNA]</scope>
    <source>
        <strain evidence="2 3">JCM 14303</strain>
    </source>
</reference>
<dbReference type="Proteomes" id="UP001500363">
    <property type="component" value="Unassembled WGS sequence"/>
</dbReference>
<evidence type="ECO:0000313" key="2">
    <source>
        <dbReference type="EMBL" id="GAA1522897.1"/>
    </source>
</evidence>
<evidence type="ECO:0000313" key="3">
    <source>
        <dbReference type="Proteomes" id="UP001500363"/>
    </source>
</evidence>
<protein>
    <submittedName>
        <fullName evidence="2">Uncharacterized protein</fullName>
    </submittedName>
</protein>
<sequence>MWAASSSRTPASRAPGRAHFPGRLAAHKALGVGWAVYSPDDRRAAREPLASRPRDQLHPVPEGCRREGQVSTLRSTRCRTHAGRWTSNLLSAWERGRTAAGSQVR</sequence>
<feature type="region of interest" description="Disordered" evidence="1">
    <location>
        <begin position="44"/>
        <end position="75"/>
    </location>
</feature>
<proteinExistence type="predicted"/>
<gene>
    <name evidence="2" type="ORF">GCM10009741_25540</name>
</gene>
<organism evidence="2 3">
    <name type="scientific">Kribbella lupini</name>
    <dbReference type="NCBI Taxonomy" id="291602"/>
    <lineage>
        <taxon>Bacteria</taxon>
        <taxon>Bacillati</taxon>
        <taxon>Actinomycetota</taxon>
        <taxon>Actinomycetes</taxon>
        <taxon>Propionibacteriales</taxon>
        <taxon>Kribbellaceae</taxon>
        <taxon>Kribbella</taxon>
    </lineage>
</organism>
<feature type="region of interest" description="Disordered" evidence="1">
    <location>
        <begin position="1"/>
        <end position="20"/>
    </location>
</feature>
<keyword evidence="3" id="KW-1185">Reference proteome</keyword>